<feature type="domain" description="MYND-type" evidence="5">
    <location>
        <begin position="24"/>
        <end position="65"/>
    </location>
</feature>
<dbReference type="OrthoDB" id="2757990at2759"/>
<keyword evidence="1" id="KW-0479">Metal-binding</keyword>
<evidence type="ECO:0000256" key="1">
    <source>
        <dbReference type="ARBA" id="ARBA00022723"/>
    </source>
</evidence>
<dbReference type="AlphaFoldDB" id="A0A5C2S827"/>
<dbReference type="PROSITE" id="PS01360">
    <property type="entry name" value="ZF_MYND_1"/>
    <property type="match status" value="1"/>
</dbReference>
<dbReference type="EMBL" id="ML122271">
    <property type="protein sequence ID" value="RPD59234.1"/>
    <property type="molecule type" value="Genomic_DNA"/>
</dbReference>
<evidence type="ECO:0000256" key="2">
    <source>
        <dbReference type="ARBA" id="ARBA00022771"/>
    </source>
</evidence>
<keyword evidence="3" id="KW-0862">Zinc</keyword>
<organism evidence="6 7">
    <name type="scientific">Lentinus tigrinus ALCF2SS1-6</name>
    <dbReference type="NCBI Taxonomy" id="1328759"/>
    <lineage>
        <taxon>Eukaryota</taxon>
        <taxon>Fungi</taxon>
        <taxon>Dikarya</taxon>
        <taxon>Basidiomycota</taxon>
        <taxon>Agaricomycotina</taxon>
        <taxon>Agaricomycetes</taxon>
        <taxon>Polyporales</taxon>
        <taxon>Polyporaceae</taxon>
        <taxon>Lentinus</taxon>
    </lineage>
</organism>
<evidence type="ECO:0000256" key="3">
    <source>
        <dbReference type="ARBA" id="ARBA00022833"/>
    </source>
</evidence>
<dbReference type="STRING" id="1328759.A0A5C2S827"/>
<evidence type="ECO:0000313" key="6">
    <source>
        <dbReference type="EMBL" id="RPD59234.1"/>
    </source>
</evidence>
<protein>
    <recommendedName>
        <fullName evidence="5">MYND-type domain-containing protein</fullName>
    </recommendedName>
</protein>
<sequence length="327" mass="36740">MSSEDNFTGVSEAAPIRSAALRRCHECARTQDEEIRLQRCAGCYHALYCSRSCQRKNWKVHKSLCRPNASVLAHPQSGWNQQLQDLGFESVSVFSDAFGQWLDAHQCALRICADVVVIQNGGYDAFQSLQKMFLLALVPRSSTDLPSSRNPSLMFQLKDAAPSVTDNHFARESGFWRDWEQGAPVRAALDAKYHSHPLYAGVLPILVNVEGFELFQIIYIPQFHPNPAWLPSAAILAAGRDMILGDMLSLIRGSINEGFPLRSVGLNLHVPALPGTFVRNHGTWTWQALFSDWRLYRRGQHRGLDGTLATFRSNILPPELMLSFKYL</sequence>
<dbReference type="Pfam" id="PF01753">
    <property type="entry name" value="zf-MYND"/>
    <property type="match status" value="1"/>
</dbReference>
<keyword evidence="2 4" id="KW-0863">Zinc-finger</keyword>
<dbReference type="GO" id="GO:0008270">
    <property type="term" value="F:zinc ion binding"/>
    <property type="evidence" value="ECO:0007669"/>
    <property type="project" value="UniProtKB-KW"/>
</dbReference>
<dbReference type="InterPro" id="IPR002893">
    <property type="entry name" value="Znf_MYND"/>
</dbReference>
<reference evidence="6" key="1">
    <citation type="journal article" date="2018" name="Genome Biol. Evol.">
        <title>Genomics and development of Lentinus tigrinus, a white-rot wood-decaying mushroom with dimorphic fruiting bodies.</title>
        <authorList>
            <person name="Wu B."/>
            <person name="Xu Z."/>
            <person name="Knudson A."/>
            <person name="Carlson A."/>
            <person name="Chen N."/>
            <person name="Kovaka S."/>
            <person name="LaButti K."/>
            <person name="Lipzen A."/>
            <person name="Pennachio C."/>
            <person name="Riley R."/>
            <person name="Schakwitz W."/>
            <person name="Umezawa K."/>
            <person name="Ohm R.A."/>
            <person name="Grigoriev I.V."/>
            <person name="Nagy L.G."/>
            <person name="Gibbons J."/>
            <person name="Hibbett D."/>
        </authorList>
    </citation>
    <scope>NUCLEOTIDE SEQUENCE [LARGE SCALE GENOMIC DNA]</scope>
    <source>
        <strain evidence="6">ALCF2SS1-6</strain>
    </source>
</reference>
<dbReference type="Gene3D" id="6.10.140.2220">
    <property type="match status" value="1"/>
</dbReference>
<name>A0A5C2S827_9APHY</name>
<keyword evidence="7" id="KW-1185">Reference proteome</keyword>
<evidence type="ECO:0000256" key="4">
    <source>
        <dbReference type="PROSITE-ProRule" id="PRU00134"/>
    </source>
</evidence>
<evidence type="ECO:0000313" key="7">
    <source>
        <dbReference type="Proteomes" id="UP000313359"/>
    </source>
</evidence>
<evidence type="ECO:0000259" key="5">
    <source>
        <dbReference type="PROSITE" id="PS50865"/>
    </source>
</evidence>
<accession>A0A5C2S827</accession>
<dbReference type="Proteomes" id="UP000313359">
    <property type="component" value="Unassembled WGS sequence"/>
</dbReference>
<dbReference type="SUPFAM" id="SSF144232">
    <property type="entry name" value="HIT/MYND zinc finger-like"/>
    <property type="match status" value="1"/>
</dbReference>
<proteinExistence type="predicted"/>
<dbReference type="PROSITE" id="PS50865">
    <property type="entry name" value="ZF_MYND_2"/>
    <property type="match status" value="1"/>
</dbReference>
<gene>
    <name evidence="6" type="ORF">L227DRAFT_576453</name>
</gene>